<dbReference type="Gene3D" id="2.40.240.20">
    <property type="entry name" value="Hypothetical PUA domain-like, domain 1"/>
    <property type="match status" value="1"/>
</dbReference>
<evidence type="ECO:0000256" key="12">
    <source>
        <dbReference type="PIRNR" id="PIRNR015601"/>
    </source>
</evidence>
<gene>
    <name evidence="15" type="ORF">FU658_12490</name>
</gene>
<dbReference type="InterPro" id="IPR046886">
    <property type="entry name" value="RsmE_MTase_dom"/>
</dbReference>
<evidence type="ECO:0000256" key="9">
    <source>
        <dbReference type="ARBA" id="ARBA00022691"/>
    </source>
</evidence>
<evidence type="ECO:0000256" key="5">
    <source>
        <dbReference type="ARBA" id="ARBA00022490"/>
    </source>
</evidence>
<evidence type="ECO:0000256" key="1">
    <source>
        <dbReference type="ARBA" id="ARBA00004496"/>
    </source>
</evidence>
<dbReference type="InterPro" id="IPR029026">
    <property type="entry name" value="tRNA_m1G_MTases_N"/>
</dbReference>
<evidence type="ECO:0000256" key="4">
    <source>
        <dbReference type="ARBA" id="ARBA00013673"/>
    </source>
</evidence>
<sequence>MRTIRSFVEAPLVVGQQVGLGEQASAHLIRVLRRQVGDSVVLFNGDGHDYQARLVSVAKKAAIAEVLERTAVESESPLAVTLVQALARGEKMDWILQKATELGVAAIVPVVSERTEVRLGAERAERRMAHWKGVITAACEQSGRARIPALSEPRELALHAAQAPGDGILRLALDPGGEFGLAELPQCSALELVVGPEGGLSERDLATLRVAGYQGLRLGPRILRTETAGPAAIAALQALRGDLST</sequence>
<dbReference type="InterPro" id="IPR046887">
    <property type="entry name" value="RsmE_PUA-like"/>
</dbReference>
<comment type="catalytic activity">
    <reaction evidence="11 12">
        <text>uridine(1498) in 16S rRNA + S-adenosyl-L-methionine = N(3)-methyluridine(1498) in 16S rRNA + S-adenosyl-L-homocysteine + H(+)</text>
        <dbReference type="Rhea" id="RHEA:42920"/>
        <dbReference type="Rhea" id="RHEA-COMP:10283"/>
        <dbReference type="Rhea" id="RHEA-COMP:10284"/>
        <dbReference type="ChEBI" id="CHEBI:15378"/>
        <dbReference type="ChEBI" id="CHEBI:57856"/>
        <dbReference type="ChEBI" id="CHEBI:59789"/>
        <dbReference type="ChEBI" id="CHEBI:65315"/>
        <dbReference type="ChEBI" id="CHEBI:74502"/>
        <dbReference type="EC" id="2.1.1.193"/>
    </reaction>
</comment>
<dbReference type="EMBL" id="VRTS01000009">
    <property type="protein sequence ID" value="TXK60582.1"/>
    <property type="molecule type" value="Genomic_DNA"/>
</dbReference>
<dbReference type="InterPro" id="IPR006700">
    <property type="entry name" value="RsmE"/>
</dbReference>
<dbReference type="Pfam" id="PF20260">
    <property type="entry name" value="PUA_4"/>
    <property type="match status" value="1"/>
</dbReference>
<feature type="domain" description="Ribosomal RNA small subunit methyltransferase E PUA-like" evidence="14">
    <location>
        <begin position="23"/>
        <end position="67"/>
    </location>
</feature>
<dbReference type="GO" id="GO:0070475">
    <property type="term" value="P:rRNA base methylation"/>
    <property type="evidence" value="ECO:0007669"/>
    <property type="project" value="TreeGrafter"/>
</dbReference>
<dbReference type="PIRSF" id="PIRSF015601">
    <property type="entry name" value="MTase_slr0722"/>
    <property type="match status" value="1"/>
</dbReference>
<protein>
    <recommendedName>
        <fullName evidence="4 12">Ribosomal RNA small subunit methyltransferase E</fullName>
        <ecNumber evidence="3 12">2.1.1.193</ecNumber>
    </recommendedName>
</protein>
<dbReference type="PANTHER" id="PTHR30027">
    <property type="entry name" value="RIBOSOMAL RNA SMALL SUBUNIT METHYLTRANSFERASE E"/>
    <property type="match status" value="1"/>
</dbReference>
<keyword evidence="8 12" id="KW-0808">Transferase</keyword>
<evidence type="ECO:0000256" key="6">
    <source>
        <dbReference type="ARBA" id="ARBA00022552"/>
    </source>
</evidence>
<comment type="subcellular location">
    <subcellularLocation>
        <location evidence="1 12">Cytoplasm</location>
    </subcellularLocation>
</comment>
<comment type="caution">
    <text evidence="15">The sequence shown here is derived from an EMBL/GenBank/DDBJ whole genome shotgun (WGS) entry which is preliminary data.</text>
</comment>
<dbReference type="Gene3D" id="3.40.1280.10">
    <property type="match status" value="1"/>
</dbReference>
<organism evidence="15 16">
    <name type="scientific">Alkalisalibacterium limincola</name>
    <dbReference type="NCBI Taxonomy" id="2699169"/>
    <lineage>
        <taxon>Bacteria</taxon>
        <taxon>Pseudomonadati</taxon>
        <taxon>Pseudomonadota</taxon>
        <taxon>Gammaproteobacteria</taxon>
        <taxon>Lysobacterales</taxon>
        <taxon>Lysobacteraceae</taxon>
        <taxon>Alkalisalibacterium</taxon>
    </lineage>
</organism>
<evidence type="ECO:0000259" key="14">
    <source>
        <dbReference type="Pfam" id="PF20260"/>
    </source>
</evidence>
<evidence type="ECO:0000313" key="15">
    <source>
        <dbReference type="EMBL" id="TXK60582.1"/>
    </source>
</evidence>
<comment type="function">
    <text evidence="10 12">Specifically methylates the N3 position of the uracil ring of uridine 1498 (m3U1498) in 16S rRNA. Acts on the fully assembled 30S ribosomal subunit.</text>
</comment>
<evidence type="ECO:0000256" key="8">
    <source>
        <dbReference type="ARBA" id="ARBA00022679"/>
    </source>
</evidence>
<dbReference type="RefSeq" id="WP_147892373.1">
    <property type="nucleotide sequence ID" value="NZ_VRTS01000009.1"/>
</dbReference>
<keyword evidence="6 12" id="KW-0698">rRNA processing</keyword>
<dbReference type="NCBIfam" id="TIGR00046">
    <property type="entry name" value="RsmE family RNA methyltransferase"/>
    <property type="match status" value="1"/>
</dbReference>
<dbReference type="AlphaFoldDB" id="A0A5C8KKK9"/>
<evidence type="ECO:0000256" key="3">
    <source>
        <dbReference type="ARBA" id="ARBA00012328"/>
    </source>
</evidence>
<dbReference type="OrthoDB" id="9815641at2"/>
<dbReference type="InterPro" id="IPR015947">
    <property type="entry name" value="PUA-like_sf"/>
</dbReference>
<keyword evidence="9 12" id="KW-0949">S-adenosyl-L-methionine</keyword>
<dbReference type="Proteomes" id="UP000321248">
    <property type="component" value="Unassembled WGS sequence"/>
</dbReference>
<dbReference type="GO" id="GO:0005737">
    <property type="term" value="C:cytoplasm"/>
    <property type="evidence" value="ECO:0007669"/>
    <property type="project" value="UniProtKB-SubCell"/>
</dbReference>
<evidence type="ECO:0000256" key="10">
    <source>
        <dbReference type="ARBA" id="ARBA00025699"/>
    </source>
</evidence>
<evidence type="ECO:0000259" key="13">
    <source>
        <dbReference type="Pfam" id="PF04452"/>
    </source>
</evidence>
<feature type="domain" description="Ribosomal RNA small subunit methyltransferase E methyltransferase" evidence="13">
    <location>
        <begin position="75"/>
        <end position="237"/>
    </location>
</feature>
<comment type="similarity">
    <text evidence="2 12">Belongs to the RNA methyltransferase RsmE family.</text>
</comment>
<accession>A0A5C8KKK9</accession>
<reference evidence="15 16" key="1">
    <citation type="submission" date="2019-08" db="EMBL/GenBank/DDBJ databases">
        <authorList>
            <person name="Karlyshev A.V."/>
        </authorList>
    </citation>
    <scope>NUCLEOTIDE SEQUENCE [LARGE SCALE GENOMIC DNA]</scope>
    <source>
        <strain evidence="15 16">Alg18-2.2</strain>
    </source>
</reference>
<dbReference type="InterPro" id="IPR029028">
    <property type="entry name" value="Alpha/beta_knot_MTases"/>
</dbReference>
<dbReference type="SUPFAM" id="SSF88697">
    <property type="entry name" value="PUA domain-like"/>
    <property type="match status" value="1"/>
</dbReference>
<evidence type="ECO:0000256" key="2">
    <source>
        <dbReference type="ARBA" id="ARBA00005528"/>
    </source>
</evidence>
<dbReference type="EC" id="2.1.1.193" evidence="3 12"/>
<keyword evidence="7 12" id="KW-0489">Methyltransferase</keyword>
<evidence type="ECO:0000256" key="11">
    <source>
        <dbReference type="ARBA" id="ARBA00047944"/>
    </source>
</evidence>
<dbReference type="Pfam" id="PF04452">
    <property type="entry name" value="Methyltrans_RNA"/>
    <property type="match status" value="1"/>
</dbReference>
<dbReference type="GO" id="GO:0070042">
    <property type="term" value="F:rRNA (uridine-N3-)-methyltransferase activity"/>
    <property type="evidence" value="ECO:0007669"/>
    <property type="project" value="TreeGrafter"/>
</dbReference>
<keyword evidence="16" id="KW-1185">Reference proteome</keyword>
<evidence type="ECO:0000256" key="7">
    <source>
        <dbReference type="ARBA" id="ARBA00022603"/>
    </source>
</evidence>
<keyword evidence="5 12" id="KW-0963">Cytoplasm</keyword>
<evidence type="ECO:0000313" key="16">
    <source>
        <dbReference type="Proteomes" id="UP000321248"/>
    </source>
</evidence>
<dbReference type="SUPFAM" id="SSF75217">
    <property type="entry name" value="alpha/beta knot"/>
    <property type="match status" value="1"/>
</dbReference>
<dbReference type="NCBIfam" id="NF008692">
    <property type="entry name" value="PRK11713.1-5"/>
    <property type="match status" value="1"/>
</dbReference>
<name>A0A5C8KKK9_9GAMM</name>
<dbReference type="PANTHER" id="PTHR30027:SF3">
    <property type="entry name" value="16S RRNA (URACIL(1498)-N(3))-METHYLTRANSFERASE"/>
    <property type="match status" value="1"/>
</dbReference>
<dbReference type="CDD" id="cd18084">
    <property type="entry name" value="RsmE-like"/>
    <property type="match status" value="1"/>
</dbReference>
<proteinExistence type="inferred from homology"/>